<reference evidence="1 2" key="1">
    <citation type="journal article" date="2022" name="New Phytol.">
        <title>Ecological generalism drives hyperdiversity of secondary metabolite gene clusters in xylarialean endophytes.</title>
        <authorList>
            <person name="Franco M.E.E."/>
            <person name="Wisecaver J.H."/>
            <person name="Arnold A.E."/>
            <person name="Ju Y.M."/>
            <person name="Slot J.C."/>
            <person name="Ahrendt S."/>
            <person name="Moore L.P."/>
            <person name="Eastman K.E."/>
            <person name="Scott K."/>
            <person name="Konkel Z."/>
            <person name="Mondo S.J."/>
            <person name="Kuo A."/>
            <person name="Hayes R.D."/>
            <person name="Haridas S."/>
            <person name="Andreopoulos B."/>
            <person name="Riley R."/>
            <person name="LaButti K."/>
            <person name="Pangilinan J."/>
            <person name="Lipzen A."/>
            <person name="Amirebrahimi M."/>
            <person name="Yan J."/>
            <person name="Adam C."/>
            <person name="Keymanesh K."/>
            <person name="Ng V."/>
            <person name="Louie K."/>
            <person name="Northen T."/>
            <person name="Drula E."/>
            <person name="Henrissat B."/>
            <person name="Hsieh H.M."/>
            <person name="Youens-Clark K."/>
            <person name="Lutzoni F."/>
            <person name="Miadlikowska J."/>
            <person name="Eastwood D.C."/>
            <person name="Hamelin R.C."/>
            <person name="Grigoriev I.V."/>
            <person name="U'Ren J.M."/>
        </authorList>
    </citation>
    <scope>NUCLEOTIDE SEQUENCE [LARGE SCALE GENOMIC DNA]</scope>
    <source>
        <strain evidence="1 2">ER1909</strain>
    </source>
</reference>
<dbReference type="Proteomes" id="UP001497680">
    <property type="component" value="Unassembled WGS sequence"/>
</dbReference>
<keyword evidence="2" id="KW-1185">Reference proteome</keyword>
<name>A0ACC0CTT3_9PEZI</name>
<accession>A0ACC0CTT3</accession>
<proteinExistence type="predicted"/>
<evidence type="ECO:0000313" key="1">
    <source>
        <dbReference type="EMBL" id="KAI6083808.1"/>
    </source>
</evidence>
<evidence type="ECO:0000313" key="2">
    <source>
        <dbReference type="Proteomes" id="UP001497680"/>
    </source>
</evidence>
<sequence length="277" mass="31656">MSHISNEADRDAAEERTSASNHDAPDHNAQLFCHVTMRRRPDAAAISNIQIYTRKWLPVLNGVESTQTTTAPPGILTRFPPEIRCMIYDLVCHPRSTDFDFTGQQVVYWPQEFPLTADFSVPALAHVCREMRQYAMGRYQLVWWSAKSVVTKVVGKRGKPITQHREETTKSGFGVFQPDRDVIEIRIETVGSDVELGEHAVVHWNDPTQAPILKQMSTRQVSYPQPQQGDAFLRFLRTLALNMKDTSLTLVPKQSGMWEKAWKKDYRGKFQATLKKI</sequence>
<dbReference type="EMBL" id="MU394346">
    <property type="protein sequence ID" value="KAI6083808.1"/>
    <property type="molecule type" value="Genomic_DNA"/>
</dbReference>
<gene>
    <name evidence="1" type="ORF">F4821DRAFT_243998</name>
</gene>
<protein>
    <submittedName>
        <fullName evidence="1">Uncharacterized protein</fullName>
    </submittedName>
</protein>
<organism evidence="1 2">
    <name type="scientific">Hypoxylon rubiginosum</name>
    <dbReference type="NCBI Taxonomy" id="110542"/>
    <lineage>
        <taxon>Eukaryota</taxon>
        <taxon>Fungi</taxon>
        <taxon>Dikarya</taxon>
        <taxon>Ascomycota</taxon>
        <taxon>Pezizomycotina</taxon>
        <taxon>Sordariomycetes</taxon>
        <taxon>Xylariomycetidae</taxon>
        <taxon>Xylariales</taxon>
        <taxon>Hypoxylaceae</taxon>
        <taxon>Hypoxylon</taxon>
    </lineage>
</organism>
<comment type="caution">
    <text evidence="1">The sequence shown here is derived from an EMBL/GenBank/DDBJ whole genome shotgun (WGS) entry which is preliminary data.</text>
</comment>